<dbReference type="InterPro" id="IPR029063">
    <property type="entry name" value="SAM-dependent_MTases_sf"/>
</dbReference>
<dbReference type="RefSeq" id="WP_073455012.1">
    <property type="nucleotide sequence ID" value="NZ_CALGVN010000012.1"/>
</dbReference>
<dbReference type="InterPro" id="IPR006764">
    <property type="entry name" value="SAM_dep_MeTrfase_SAV2177_type"/>
</dbReference>
<gene>
    <name evidence="1" type="ORF">SAMN05443637_101342</name>
</gene>
<keyword evidence="1" id="KW-0489">Methyltransferase</keyword>
<sequence length="277" mass="30438">MSEEQHSPVGIDGQFVAPEIDPTKPSIARVYDYVIGGKQHFAIDREVSKALYAAVPEIGQLGRCGRITLLRSVRWLVSEAGIDQIVDLGSGLPTEGNVHEIALEHNPDCHVVYVDNDPIVLAHARALLAEHENVTVIRADIRDVDGLFSDPELLRLIDPDRPFAVIASSILHHLDDDEANATAAALREKLSPGSYLMSANFLDDDEPRAKELERAFLEGGLGTGRFRTWDELAAFLDGLELVEPGLVYANDWRPDEHTPRDSPVQTLFATAIGRKPA</sequence>
<dbReference type="PIRSF" id="PIRSF017393">
    <property type="entry name" value="MTase_SAV2177"/>
    <property type="match status" value="1"/>
</dbReference>
<dbReference type="EMBL" id="FRAP01000001">
    <property type="protein sequence ID" value="SHJ96831.1"/>
    <property type="molecule type" value="Genomic_DNA"/>
</dbReference>
<proteinExistence type="predicted"/>
<organism evidence="1 2">
    <name type="scientific">Pseudonocardia thermophila</name>
    <dbReference type="NCBI Taxonomy" id="1848"/>
    <lineage>
        <taxon>Bacteria</taxon>
        <taxon>Bacillati</taxon>
        <taxon>Actinomycetota</taxon>
        <taxon>Actinomycetes</taxon>
        <taxon>Pseudonocardiales</taxon>
        <taxon>Pseudonocardiaceae</taxon>
        <taxon>Pseudonocardia</taxon>
    </lineage>
</organism>
<dbReference type="OrthoDB" id="5175904at2"/>
<dbReference type="Pfam" id="PF04672">
    <property type="entry name" value="Methyltransf_19"/>
    <property type="match status" value="1"/>
</dbReference>
<dbReference type="Proteomes" id="UP000184363">
    <property type="component" value="Unassembled WGS sequence"/>
</dbReference>
<keyword evidence="2" id="KW-1185">Reference proteome</keyword>
<reference evidence="1 2" key="1">
    <citation type="submission" date="2016-11" db="EMBL/GenBank/DDBJ databases">
        <authorList>
            <person name="Jaros S."/>
            <person name="Januszkiewicz K."/>
            <person name="Wedrychowicz H."/>
        </authorList>
    </citation>
    <scope>NUCLEOTIDE SEQUENCE [LARGE SCALE GENOMIC DNA]</scope>
    <source>
        <strain evidence="1 2">DSM 43832</strain>
    </source>
</reference>
<dbReference type="SUPFAM" id="SSF53335">
    <property type="entry name" value="S-adenosyl-L-methionine-dependent methyltransferases"/>
    <property type="match status" value="1"/>
</dbReference>
<keyword evidence="1" id="KW-0808">Transferase</keyword>
<dbReference type="GO" id="GO:0008168">
    <property type="term" value="F:methyltransferase activity"/>
    <property type="evidence" value="ECO:0007669"/>
    <property type="project" value="UniProtKB-KW"/>
</dbReference>
<evidence type="ECO:0000313" key="1">
    <source>
        <dbReference type="EMBL" id="SHJ96831.1"/>
    </source>
</evidence>
<dbReference type="CDD" id="cd02440">
    <property type="entry name" value="AdoMet_MTases"/>
    <property type="match status" value="1"/>
</dbReference>
<protein>
    <submittedName>
        <fullName evidence="1">S-adenosyl methyltransferase</fullName>
    </submittedName>
</protein>
<accession>A0A1M6NM74</accession>
<evidence type="ECO:0000313" key="2">
    <source>
        <dbReference type="Proteomes" id="UP000184363"/>
    </source>
</evidence>
<dbReference type="Gene3D" id="3.40.50.150">
    <property type="entry name" value="Vaccinia Virus protein VP39"/>
    <property type="match status" value="1"/>
</dbReference>
<dbReference type="STRING" id="1848.SAMN05443637_101342"/>
<dbReference type="AlphaFoldDB" id="A0A1M6NM74"/>
<dbReference type="GO" id="GO:0032259">
    <property type="term" value="P:methylation"/>
    <property type="evidence" value="ECO:0007669"/>
    <property type="project" value="UniProtKB-KW"/>
</dbReference>
<name>A0A1M6NM74_PSETH</name>